<feature type="transmembrane region" description="Helical" evidence="1">
    <location>
        <begin position="188"/>
        <end position="207"/>
    </location>
</feature>
<feature type="transmembrane region" description="Helical" evidence="1">
    <location>
        <begin position="129"/>
        <end position="149"/>
    </location>
</feature>
<keyword evidence="1" id="KW-0472">Membrane</keyword>
<feature type="domain" description="EamA" evidence="2">
    <location>
        <begin position="20"/>
        <end position="145"/>
    </location>
</feature>
<sequence>MPTSTPTAAIATPRLAFPALLLANLFLPLGPVLVRLSDVGPVAAGFWRLALALPVLIALALPGLRRAPPTRGEWRALLLAGIIFGVDLGAWHIGILYTRVANATIFGNMSALFLPAWALLVLRQRPTRAQAAALVLATAGALVMMGGSYELSARNLHGDLLCLIAGLSYTVYLLIVQKARGRLDSWSVLAVSSAFSAPALLLCALALGEAILPHDWTPLLILALSSQLIGQGLLTYAVGWFSPMILGLSLLLQPIVSAVLGWLLFGEWLTPAEWLGAGAVAAALVLVRLPARA</sequence>
<feature type="transmembrane region" description="Helical" evidence="1">
    <location>
        <begin position="46"/>
        <end position="64"/>
    </location>
</feature>
<dbReference type="PANTHER" id="PTHR22911">
    <property type="entry name" value="ACYL-MALONYL CONDENSING ENZYME-RELATED"/>
    <property type="match status" value="1"/>
</dbReference>
<feature type="transmembrane region" description="Helical" evidence="1">
    <location>
        <begin position="76"/>
        <end position="97"/>
    </location>
</feature>
<proteinExistence type="predicted"/>
<organism evidence="3 4">
    <name type="scientific">Sphingobium amiense</name>
    <dbReference type="NCBI Taxonomy" id="135719"/>
    <lineage>
        <taxon>Bacteria</taxon>
        <taxon>Pseudomonadati</taxon>
        <taxon>Pseudomonadota</taxon>
        <taxon>Alphaproteobacteria</taxon>
        <taxon>Sphingomonadales</taxon>
        <taxon>Sphingomonadaceae</taxon>
        <taxon>Sphingobium</taxon>
    </lineage>
</organism>
<name>A0A494W7I3_9SPHN</name>
<protein>
    <submittedName>
        <fullName evidence="3">EamA/RhaT family transporter</fullName>
    </submittedName>
</protein>
<keyword evidence="4" id="KW-1185">Reference proteome</keyword>
<keyword evidence="1" id="KW-0812">Transmembrane</keyword>
<dbReference type="Pfam" id="PF00892">
    <property type="entry name" value="EamA"/>
    <property type="match status" value="2"/>
</dbReference>
<feature type="transmembrane region" description="Helical" evidence="1">
    <location>
        <begin position="271"/>
        <end position="291"/>
    </location>
</feature>
<dbReference type="InterPro" id="IPR000620">
    <property type="entry name" value="EamA_dom"/>
</dbReference>
<feature type="transmembrane region" description="Helical" evidence="1">
    <location>
        <begin position="103"/>
        <end position="122"/>
    </location>
</feature>
<evidence type="ECO:0000313" key="4">
    <source>
        <dbReference type="Proteomes" id="UP000279959"/>
    </source>
</evidence>
<reference evidence="3 4" key="1">
    <citation type="submission" date="2018-05" db="EMBL/GenBank/DDBJ databases">
        <title>Complete Genome Sequence of the Nonylphenol-Degrading Bacterium Sphingobium amiense DSM 16289T.</title>
        <authorList>
            <person name="Ootsuka M."/>
            <person name="Nishizawa T."/>
            <person name="Ohta H."/>
        </authorList>
    </citation>
    <scope>NUCLEOTIDE SEQUENCE [LARGE SCALE GENOMIC DNA]</scope>
    <source>
        <strain evidence="3 4">DSM 16289</strain>
    </source>
</reference>
<dbReference type="RefSeq" id="WP_066699899.1">
    <property type="nucleotide sequence ID" value="NZ_AP018664.1"/>
</dbReference>
<evidence type="ECO:0000256" key="1">
    <source>
        <dbReference type="SAM" id="Phobius"/>
    </source>
</evidence>
<dbReference type="EMBL" id="AP018664">
    <property type="protein sequence ID" value="BBD99286.1"/>
    <property type="molecule type" value="Genomic_DNA"/>
</dbReference>
<accession>A0A494W7I3</accession>
<feature type="transmembrane region" description="Helical" evidence="1">
    <location>
        <begin position="219"/>
        <end position="238"/>
    </location>
</feature>
<dbReference type="SUPFAM" id="SSF103481">
    <property type="entry name" value="Multidrug resistance efflux transporter EmrE"/>
    <property type="match status" value="2"/>
</dbReference>
<dbReference type="GO" id="GO:0016020">
    <property type="term" value="C:membrane"/>
    <property type="evidence" value="ECO:0007669"/>
    <property type="project" value="InterPro"/>
</dbReference>
<feature type="transmembrane region" description="Helical" evidence="1">
    <location>
        <begin position="15"/>
        <end position="34"/>
    </location>
</feature>
<dbReference type="PANTHER" id="PTHR22911:SF76">
    <property type="entry name" value="EAMA DOMAIN-CONTAINING PROTEIN"/>
    <property type="match status" value="1"/>
</dbReference>
<gene>
    <name evidence="3" type="ORF">SAMIE_1027870</name>
</gene>
<keyword evidence="1" id="KW-1133">Transmembrane helix</keyword>
<feature type="transmembrane region" description="Helical" evidence="1">
    <location>
        <begin position="245"/>
        <end position="265"/>
    </location>
</feature>
<dbReference type="KEGG" id="sami:SAMIE_1027870"/>
<dbReference type="AlphaFoldDB" id="A0A494W7I3"/>
<evidence type="ECO:0000259" key="2">
    <source>
        <dbReference type="Pfam" id="PF00892"/>
    </source>
</evidence>
<dbReference type="Proteomes" id="UP000279959">
    <property type="component" value="Chromosome"/>
</dbReference>
<feature type="domain" description="EamA" evidence="2">
    <location>
        <begin position="158"/>
        <end position="287"/>
    </location>
</feature>
<dbReference type="InterPro" id="IPR037185">
    <property type="entry name" value="EmrE-like"/>
</dbReference>
<feature type="transmembrane region" description="Helical" evidence="1">
    <location>
        <begin position="155"/>
        <end position="176"/>
    </location>
</feature>
<evidence type="ECO:0000313" key="3">
    <source>
        <dbReference type="EMBL" id="BBD99286.1"/>
    </source>
</evidence>